<feature type="domain" description="Thioredoxin" evidence="2">
    <location>
        <begin position="33"/>
        <end position="168"/>
    </location>
</feature>
<dbReference type="RefSeq" id="WP_007653042.1">
    <property type="nucleotide sequence ID" value="NZ_FTNM01000001.1"/>
</dbReference>
<reference evidence="4" key="1">
    <citation type="submission" date="2017-01" db="EMBL/GenBank/DDBJ databases">
        <authorList>
            <person name="Varghese N."/>
            <person name="Submissions S."/>
        </authorList>
    </citation>
    <scope>NUCLEOTIDE SEQUENCE [LARGE SCALE GENOMIC DNA]</scope>
    <source>
        <strain evidence="4">DM9</strain>
    </source>
</reference>
<dbReference type="PANTHER" id="PTHR42852">
    <property type="entry name" value="THIOL:DISULFIDE INTERCHANGE PROTEIN DSBE"/>
    <property type="match status" value="1"/>
</dbReference>
<keyword evidence="1" id="KW-0472">Membrane</keyword>
<name>A0A1N6UKF9_9BACT</name>
<dbReference type="PROSITE" id="PS51352">
    <property type="entry name" value="THIOREDOXIN_2"/>
    <property type="match status" value="1"/>
</dbReference>
<dbReference type="Gene3D" id="3.40.30.10">
    <property type="entry name" value="Glutaredoxin"/>
    <property type="match status" value="1"/>
</dbReference>
<dbReference type="Pfam" id="PF00578">
    <property type="entry name" value="AhpC-TSA"/>
    <property type="match status" value="1"/>
</dbReference>
<protein>
    <submittedName>
        <fullName evidence="3">Thiol-disulfide isomerase or thioredoxin</fullName>
    </submittedName>
</protein>
<dbReference type="InterPro" id="IPR050553">
    <property type="entry name" value="Thioredoxin_ResA/DsbE_sf"/>
</dbReference>
<gene>
    <name evidence="3" type="ORF">SAMN05421545_0933</name>
</gene>
<dbReference type="GO" id="GO:0016491">
    <property type="term" value="F:oxidoreductase activity"/>
    <property type="evidence" value="ECO:0007669"/>
    <property type="project" value="InterPro"/>
</dbReference>
<evidence type="ECO:0000313" key="4">
    <source>
        <dbReference type="Proteomes" id="UP000185924"/>
    </source>
</evidence>
<dbReference type="GO" id="GO:0016853">
    <property type="term" value="F:isomerase activity"/>
    <property type="evidence" value="ECO:0007669"/>
    <property type="project" value="UniProtKB-KW"/>
</dbReference>
<dbReference type="Proteomes" id="UP000185924">
    <property type="component" value="Unassembled WGS sequence"/>
</dbReference>
<organism evidence="3 4">
    <name type="scientific">Pontibacter lucknowensis</name>
    <dbReference type="NCBI Taxonomy" id="1077936"/>
    <lineage>
        <taxon>Bacteria</taxon>
        <taxon>Pseudomonadati</taxon>
        <taxon>Bacteroidota</taxon>
        <taxon>Cytophagia</taxon>
        <taxon>Cytophagales</taxon>
        <taxon>Hymenobacteraceae</taxon>
        <taxon>Pontibacter</taxon>
    </lineage>
</organism>
<dbReference type="EMBL" id="FTNM01000001">
    <property type="protein sequence ID" value="SIQ66094.1"/>
    <property type="molecule type" value="Genomic_DNA"/>
</dbReference>
<evidence type="ECO:0000256" key="1">
    <source>
        <dbReference type="SAM" id="Phobius"/>
    </source>
</evidence>
<dbReference type="SUPFAM" id="SSF52833">
    <property type="entry name" value="Thioredoxin-like"/>
    <property type="match status" value="1"/>
</dbReference>
<dbReference type="InterPro" id="IPR000866">
    <property type="entry name" value="AhpC/TSA"/>
</dbReference>
<dbReference type="InterPro" id="IPR013766">
    <property type="entry name" value="Thioredoxin_domain"/>
</dbReference>
<dbReference type="InterPro" id="IPR036249">
    <property type="entry name" value="Thioredoxin-like_sf"/>
</dbReference>
<proteinExistence type="predicted"/>
<dbReference type="PANTHER" id="PTHR42852:SF13">
    <property type="entry name" value="PROTEIN DIPZ"/>
    <property type="match status" value="1"/>
</dbReference>
<sequence length="168" mass="19458">MTRRKIFWTAYAVGFAVAGVIAVFAFYMLNQTVPQRVNWQALQLTSLQGEPISIDKYKGRVVVLNVWATWCKPCIEEMPAMDRLQQLHPDKIAVVTISDEELEKILKFRSRQPYSFTYLKANTPLANQQLTVYPTTYVLNPSGEVKEIYLGGQAWDSERMQKRLLKYF</sequence>
<feature type="transmembrane region" description="Helical" evidence="1">
    <location>
        <begin position="6"/>
        <end position="29"/>
    </location>
</feature>
<evidence type="ECO:0000313" key="3">
    <source>
        <dbReference type="EMBL" id="SIQ66094.1"/>
    </source>
</evidence>
<dbReference type="OrthoDB" id="6399635at2"/>
<evidence type="ECO:0000259" key="2">
    <source>
        <dbReference type="PROSITE" id="PS51352"/>
    </source>
</evidence>
<dbReference type="CDD" id="cd02966">
    <property type="entry name" value="TlpA_like_family"/>
    <property type="match status" value="1"/>
</dbReference>
<keyword evidence="1" id="KW-1133">Transmembrane helix</keyword>
<keyword evidence="3" id="KW-0413">Isomerase</keyword>
<keyword evidence="4" id="KW-1185">Reference proteome</keyword>
<keyword evidence="1" id="KW-0812">Transmembrane</keyword>
<dbReference type="AlphaFoldDB" id="A0A1N6UKF9"/>
<dbReference type="GO" id="GO:0016209">
    <property type="term" value="F:antioxidant activity"/>
    <property type="evidence" value="ECO:0007669"/>
    <property type="project" value="InterPro"/>
</dbReference>
<accession>A0A1N6UKF9</accession>
<dbReference type="STRING" id="1077936.SAMN05421545_0933"/>